<dbReference type="GO" id="GO:0016020">
    <property type="term" value="C:membrane"/>
    <property type="evidence" value="ECO:0007669"/>
    <property type="project" value="UniProtKB-SubCell"/>
</dbReference>
<feature type="chain" id="PRO_5043798936" evidence="4">
    <location>
        <begin position="24"/>
        <end position="264"/>
    </location>
</feature>
<feature type="signal peptide" evidence="4">
    <location>
        <begin position="1"/>
        <end position="23"/>
    </location>
</feature>
<dbReference type="Proteomes" id="UP001180020">
    <property type="component" value="Unassembled WGS sequence"/>
</dbReference>
<keyword evidence="2 4" id="KW-0732">Signal</keyword>
<dbReference type="InterPro" id="IPR032872">
    <property type="entry name" value="WAK_assoc_C"/>
</dbReference>
<evidence type="ECO:0000256" key="2">
    <source>
        <dbReference type="ARBA" id="ARBA00022729"/>
    </source>
</evidence>
<comment type="subcellular location">
    <subcellularLocation>
        <location evidence="1">Membrane</location>
        <topology evidence="1">Single-pass membrane protein</topology>
    </subcellularLocation>
</comment>
<name>A0AAV9DFZ4_ACOCL</name>
<comment type="caution">
    <text evidence="7">The sequence shown here is derived from an EMBL/GenBank/DDBJ whole genome shotgun (WGS) entry which is preliminary data.</text>
</comment>
<proteinExistence type="predicted"/>
<keyword evidence="8" id="KW-1185">Reference proteome</keyword>
<evidence type="ECO:0000256" key="1">
    <source>
        <dbReference type="ARBA" id="ARBA00004167"/>
    </source>
</evidence>
<keyword evidence="3" id="KW-0325">Glycoprotein</keyword>
<evidence type="ECO:0000256" key="4">
    <source>
        <dbReference type="SAM" id="SignalP"/>
    </source>
</evidence>
<reference evidence="7" key="2">
    <citation type="submission" date="2023-06" db="EMBL/GenBank/DDBJ databases">
        <authorList>
            <person name="Ma L."/>
            <person name="Liu K.-W."/>
            <person name="Li Z."/>
            <person name="Hsiao Y.-Y."/>
            <person name="Qi Y."/>
            <person name="Fu T."/>
            <person name="Tang G."/>
            <person name="Zhang D."/>
            <person name="Sun W.-H."/>
            <person name="Liu D.-K."/>
            <person name="Li Y."/>
            <person name="Chen G.-Z."/>
            <person name="Liu X.-D."/>
            <person name="Liao X.-Y."/>
            <person name="Jiang Y.-T."/>
            <person name="Yu X."/>
            <person name="Hao Y."/>
            <person name="Huang J."/>
            <person name="Zhao X.-W."/>
            <person name="Ke S."/>
            <person name="Chen Y.-Y."/>
            <person name="Wu W.-L."/>
            <person name="Hsu J.-L."/>
            <person name="Lin Y.-F."/>
            <person name="Huang M.-D."/>
            <person name="Li C.-Y."/>
            <person name="Huang L."/>
            <person name="Wang Z.-W."/>
            <person name="Zhao X."/>
            <person name="Zhong W.-Y."/>
            <person name="Peng D.-H."/>
            <person name="Ahmad S."/>
            <person name="Lan S."/>
            <person name="Zhang J.-S."/>
            <person name="Tsai W.-C."/>
            <person name="Van De Peer Y."/>
            <person name="Liu Z.-J."/>
        </authorList>
    </citation>
    <scope>NUCLEOTIDE SEQUENCE</scope>
    <source>
        <strain evidence="7">CP</strain>
        <tissue evidence="7">Leaves</tissue>
    </source>
</reference>
<dbReference type="PANTHER" id="PTHR33138:SF75">
    <property type="entry name" value="WALL-ASSOCIATED RECEPTOR KINASE GALACTURONAN-BINDING DOMAIN-CONTAINING PROTEIN"/>
    <property type="match status" value="1"/>
</dbReference>
<dbReference type="PANTHER" id="PTHR33138">
    <property type="entry name" value="OS01G0690200 PROTEIN"/>
    <property type="match status" value="1"/>
</dbReference>
<dbReference type="AlphaFoldDB" id="A0AAV9DFZ4"/>
<accession>A0AAV9DFZ4</accession>
<feature type="domain" description="Wall-associated receptor kinase galacturonan-binding" evidence="5">
    <location>
        <begin position="33"/>
        <end position="97"/>
    </location>
</feature>
<dbReference type="EMBL" id="JAUJYO010000014">
    <property type="protein sequence ID" value="KAK1299033.1"/>
    <property type="molecule type" value="Genomic_DNA"/>
</dbReference>
<evidence type="ECO:0000313" key="7">
    <source>
        <dbReference type="EMBL" id="KAK1299033.1"/>
    </source>
</evidence>
<dbReference type="InterPro" id="IPR025287">
    <property type="entry name" value="WAK_GUB"/>
</dbReference>
<sequence>MNHNLQLQLFLLGFLFSFDAALSDPDYLNPDPCKPQTCGGLQNITYPFWVEQSQQSYCGVPDFKLNCTEDDKAVLTVSGETYYVQNIFYNNRSVVLSNTRFFDDNCKPPQDLSFPPPFQLNSSTNTHIQLFEGCNSSLVGSLGLLQICPGVIAVPDDYYVNLTKLVGECNYSVLAPVWSLEIGDYLKNLKDGFLLDWDTSMCVDGCVPSGGRCGYNIPRNSAICLCQDGAYSDASCHAGTSLAGTALVRKSVIGISLCLSICSH</sequence>
<organism evidence="7 8">
    <name type="scientific">Acorus calamus</name>
    <name type="common">Sweet flag</name>
    <dbReference type="NCBI Taxonomy" id="4465"/>
    <lineage>
        <taxon>Eukaryota</taxon>
        <taxon>Viridiplantae</taxon>
        <taxon>Streptophyta</taxon>
        <taxon>Embryophyta</taxon>
        <taxon>Tracheophyta</taxon>
        <taxon>Spermatophyta</taxon>
        <taxon>Magnoliopsida</taxon>
        <taxon>Liliopsida</taxon>
        <taxon>Acoraceae</taxon>
        <taxon>Acorus</taxon>
    </lineage>
</organism>
<evidence type="ECO:0000313" key="8">
    <source>
        <dbReference type="Proteomes" id="UP001180020"/>
    </source>
</evidence>
<evidence type="ECO:0000256" key="3">
    <source>
        <dbReference type="ARBA" id="ARBA00023180"/>
    </source>
</evidence>
<dbReference type="GO" id="GO:0030247">
    <property type="term" value="F:polysaccharide binding"/>
    <property type="evidence" value="ECO:0007669"/>
    <property type="project" value="InterPro"/>
</dbReference>
<protein>
    <submittedName>
        <fullName evidence="7">Uncharacterized protein</fullName>
    </submittedName>
</protein>
<dbReference type="Pfam" id="PF14380">
    <property type="entry name" value="WAK_assoc"/>
    <property type="match status" value="1"/>
</dbReference>
<evidence type="ECO:0000259" key="6">
    <source>
        <dbReference type="Pfam" id="PF14380"/>
    </source>
</evidence>
<reference evidence="7" key="1">
    <citation type="journal article" date="2023" name="Nat. Commun.">
        <title>Diploid and tetraploid genomes of Acorus and the evolution of monocots.</title>
        <authorList>
            <person name="Ma L."/>
            <person name="Liu K.W."/>
            <person name="Li Z."/>
            <person name="Hsiao Y.Y."/>
            <person name="Qi Y."/>
            <person name="Fu T."/>
            <person name="Tang G.D."/>
            <person name="Zhang D."/>
            <person name="Sun W.H."/>
            <person name="Liu D.K."/>
            <person name="Li Y."/>
            <person name="Chen G.Z."/>
            <person name="Liu X.D."/>
            <person name="Liao X.Y."/>
            <person name="Jiang Y.T."/>
            <person name="Yu X."/>
            <person name="Hao Y."/>
            <person name="Huang J."/>
            <person name="Zhao X.W."/>
            <person name="Ke S."/>
            <person name="Chen Y.Y."/>
            <person name="Wu W.L."/>
            <person name="Hsu J.L."/>
            <person name="Lin Y.F."/>
            <person name="Huang M.D."/>
            <person name="Li C.Y."/>
            <person name="Huang L."/>
            <person name="Wang Z.W."/>
            <person name="Zhao X."/>
            <person name="Zhong W.Y."/>
            <person name="Peng D.H."/>
            <person name="Ahmad S."/>
            <person name="Lan S."/>
            <person name="Zhang J.S."/>
            <person name="Tsai W.C."/>
            <person name="Van de Peer Y."/>
            <person name="Liu Z.J."/>
        </authorList>
    </citation>
    <scope>NUCLEOTIDE SEQUENCE</scope>
    <source>
        <strain evidence="7">CP</strain>
    </source>
</reference>
<feature type="domain" description="Wall-associated receptor kinase C-terminal" evidence="6">
    <location>
        <begin position="163"/>
        <end position="229"/>
    </location>
</feature>
<dbReference type="Pfam" id="PF13947">
    <property type="entry name" value="GUB_WAK_bind"/>
    <property type="match status" value="1"/>
</dbReference>
<evidence type="ECO:0000259" key="5">
    <source>
        <dbReference type="Pfam" id="PF13947"/>
    </source>
</evidence>
<gene>
    <name evidence="7" type="ORF">QJS10_CPB14g00445</name>
</gene>